<accession>A0A1B2DLN7</accession>
<reference evidence="2" key="1">
    <citation type="submission" date="2016-08" db="EMBL/GenBank/DDBJ databases">
        <title>Complete Genome Seqeunce of Paenibacillus sp. BIHB 4019 from tea rhizoplane.</title>
        <authorList>
            <person name="Thakur R."/>
            <person name="Swarnkar M.K."/>
            <person name="Gulati A."/>
        </authorList>
    </citation>
    <scope>NUCLEOTIDE SEQUENCE [LARGE SCALE GENOMIC DNA]</scope>
    <source>
        <strain evidence="2">BIHB4019</strain>
    </source>
</reference>
<protein>
    <recommendedName>
        <fullName evidence="3">DUF2157 domain-containing protein</fullName>
    </recommendedName>
</protein>
<feature type="transmembrane region" description="Helical" evidence="1">
    <location>
        <begin position="170"/>
        <end position="188"/>
    </location>
</feature>
<evidence type="ECO:0000313" key="2">
    <source>
        <dbReference type="EMBL" id="ANY68616.1"/>
    </source>
</evidence>
<feature type="transmembrane region" description="Helical" evidence="1">
    <location>
        <begin position="91"/>
        <end position="108"/>
    </location>
</feature>
<evidence type="ECO:0008006" key="3">
    <source>
        <dbReference type="Google" id="ProtNLM"/>
    </source>
</evidence>
<dbReference type="RefSeq" id="WP_099519722.1">
    <property type="nucleotide sequence ID" value="NZ_CP016808.1"/>
</dbReference>
<proteinExistence type="predicted"/>
<sequence length="281" mass="32226">MNEERRQTIVKEIDYWSRSKLLPQQYCDFLLNLYVDPDQEEDPKRRQASSRGIGKAVMAASQASGKQWLLTFGFFTLISLVVLYFNAFHPLLQIGVVAAAVVISLIISQRVRKRNEATGLVIGGVGMLLMLGAGMYILKFHGIEDWYWQASLLGFCAVFWIVYGISARIHILHLCGWVASLLVYAWLLSRLTDSPAWYGIQLYWLPLSGLFGWASWFVHQWSKPVSAVLFVTCALVWFMPELYAMMFTMETDWLQLQLLIKIALGGVLLFTMRKKWIVWVA</sequence>
<dbReference type="AlphaFoldDB" id="A0A1B2DLN7"/>
<organism evidence="2">
    <name type="scientific">Paenibacillus sp. BIHB 4019</name>
    <dbReference type="NCBI Taxonomy" id="1870819"/>
    <lineage>
        <taxon>Bacteria</taxon>
        <taxon>Bacillati</taxon>
        <taxon>Bacillota</taxon>
        <taxon>Bacilli</taxon>
        <taxon>Bacillales</taxon>
        <taxon>Paenibacillaceae</taxon>
        <taxon>Paenibacillus</taxon>
    </lineage>
</organism>
<gene>
    <name evidence="2" type="ORF">BBD42_20665</name>
</gene>
<evidence type="ECO:0000256" key="1">
    <source>
        <dbReference type="SAM" id="Phobius"/>
    </source>
</evidence>
<keyword evidence="1" id="KW-0472">Membrane</keyword>
<keyword evidence="1" id="KW-1133">Transmembrane helix</keyword>
<feature type="transmembrane region" description="Helical" evidence="1">
    <location>
        <begin position="200"/>
        <end position="218"/>
    </location>
</feature>
<feature type="transmembrane region" description="Helical" evidence="1">
    <location>
        <begin position="253"/>
        <end position="272"/>
    </location>
</feature>
<feature type="transmembrane region" description="Helical" evidence="1">
    <location>
        <begin position="120"/>
        <end position="140"/>
    </location>
</feature>
<feature type="transmembrane region" description="Helical" evidence="1">
    <location>
        <begin position="146"/>
        <end position="163"/>
    </location>
</feature>
<dbReference type="EMBL" id="CP016808">
    <property type="protein sequence ID" value="ANY68616.1"/>
    <property type="molecule type" value="Genomic_DNA"/>
</dbReference>
<feature type="transmembrane region" description="Helical" evidence="1">
    <location>
        <begin position="225"/>
        <end position="247"/>
    </location>
</feature>
<keyword evidence="1" id="KW-0812">Transmembrane</keyword>
<name>A0A1B2DLN7_9BACL</name>
<feature type="transmembrane region" description="Helical" evidence="1">
    <location>
        <begin position="68"/>
        <end position="85"/>
    </location>
</feature>